<dbReference type="NCBIfam" id="TIGR00536">
    <property type="entry name" value="hemK_fam"/>
    <property type="match status" value="1"/>
</dbReference>
<comment type="caution">
    <text evidence="8">The sequence shown here is derived from an EMBL/GenBank/DDBJ whole genome shotgun (WGS) entry which is preliminary data.</text>
</comment>
<dbReference type="RefSeq" id="WP_344608352.1">
    <property type="nucleotide sequence ID" value="NZ_BAAAHE010000044.1"/>
</dbReference>
<dbReference type="PANTHER" id="PTHR18895">
    <property type="entry name" value="HEMK METHYLTRANSFERASE"/>
    <property type="match status" value="1"/>
</dbReference>
<sequence length="284" mass="29926">MTSEPVTRQPLRAALAAATEQLRAAGVASPRTDAEELAAHVLGVERRDLVRFDEIDAGAYAPLIEARAARTPLQHLTGVAHFRHVSLAVGPGVFVPRPETEVMVGQMVDVARSLPAGSVAVDLCTGSGAIALALATEVPGLVVHAVELDPGALAWARRNLDGSGVTLHAGDAADALPELDGEVDLVVSNPPYIPLDAWESVAVEARDHDPAAALWGGDDGLDVVRAVERTAGRLLRTGGRVAVEHADVQGPAVVEVFARTGRWTQVRSQQDLTERDRFVTAIRA</sequence>
<dbReference type="Proteomes" id="UP001500957">
    <property type="component" value="Unassembled WGS sequence"/>
</dbReference>
<dbReference type="CDD" id="cd02440">
    <property type="entry name" value="AdoMet_MTases"/>
    <property type="match status" value="1"/>
</dbReference>
<keyword evidence="2 5" id="KW-0808">Transferase</keyword>
<keyword evidence="1 5" id="KW-0489">Methyltransferase</keyword>
<accession>A0ABN1H8N2</accession>
<feature type="binding site" evidence="5">
    <location>
        <position position="189"/>
    </location>
    <ligand>
        <name>S-adenosyl-L-methionine</name>
        <dbReference type="ChEBI" id="CHEBI:59789"/>
    </ligand>
</feature>
<feature type="binding site" evidence="5">
    <location>
        <position position="147"/>
    </location>
    <ligand>
        <name>S-adenosyl-L-methionine</name>
        <dbReference type="ChEBI" id="CHEBI:59789"/>
    </ligand>
</feature>
<reference evidence="8 9" key="1">
    <citation type="journal article" date="2019" name="Int. J. Syst. Evol. Microbiol.">
        <title>The Global Catalogue of Microorganisms (GCM) 10K type strain sequencing project: providing services to taxonomists for standard genome sequencing and annotation.</title>
        <authorList>
            <consortium name="The Broad Institute Genomics Platform"/>
            <consortium name="The Broad Institute Genome Sequencing Center for Infectious Disease"/>
            <person name="Wu L."/>
            <person name="Ma J."/>
        </authorList>
    </citation>
    <scope>NUCLEOTIDE SEQUENCE [LARGE SCALE GENOMIC DNA]</scope>
    <source>
        <strain evidence="8 9">JCM 10671</strain>
    </source>
</reference>
<evidence type="ECO:0000259" key="6">
    <source>
        <dbReference type="Pfam" id="PF05175"/>
    </source>
</evidence>
<keyword evidence="3 5" id="KW-0949">S-adenosyl-L-methionine</keyword>
<evidence type="ECO:0000256" key="4">
    <source>
        <dbReference type="ARBA" id="ARBA00048391"/>
    </source>
</evidence>
<dbReference type="Pfam" id="PF05175">
    <property type="entry name" value="MTS"/>
    <property type="match status" value="1"/>
</dbReference>
<dbReference type="NCBIfam" id="TIGR03534">
    <property type="entry name" value="RF_mod_PrmC"/>
    <property type="match status" value="1"/>
</dbReference>
<dbReference type="Gene3D" id="3.40.50.150">
    <property type="entry name" value="Vaccinia Virus protein VP39"/>
    <property type="match status" value="1"/>
</dbReference>
<comment type="catalytic activity">
    <reaction evidence="4 5">
        <text>L-glutaminyl-[peptide chain release factor] + S-adenosyl-L-methionine = N(5)-methyl-L-glutaminyl-[peptide chain release factor] + S-adenosyl-L-homocysteine + H(+)</text>
        <dbReference type="Rhea" id="RHEA:42896"/>
        <dbReference type="Rhea" id="RHEA-COMP:10271"/>
        <dbReference type="Rhea" id="RHEA-COMP:10272"/>
        <dbReference type="ChEBI" id="CHEBI:15378"/>
        <dbReference type="ChEBI" id="CHEBI:30011"/>
        <dbReference type="ChEBI" id="CHEBI:57856"/>
        <dbReference type="ChEBI" id="CHEBI:59789"/>
        <dbReference type="ChEBI" id="CHEBI:61891"/>
        <dbReference type="EC" id="2.1.1.297"/>
    </reaction>
</comment>
<evidence type="ECO:0000256" key="5">
    <source>
        <dbReference type="HAMAP-Rule" id="MF_02126"/>
    </source>
</evidence>
<dbReference type="InterPro" id="IPR007848">
    <property type="entry name" value="Small_mtfrase_dom"/>
</dbReference>
<comment type="function">
    <text evidence="5">Methylates the class 1 translation termination release factors RF1/PrfA and RF2/PrfB on the glutamine residue of the universally conserved GGQ motif.</text>
</comment>
<dbReference type="InterPro" id="IPR040758">
    <property type="entry name" value="PrmC_N"/>
</dbReference>
<dbReference type="EMBL" id="BAAAHE010000044">
    <property type="protein sequence ID" value="GAA0633274.1"/>
    <property type="molecule type" value="Genomic_DNA"/>
</dbReference>
<dbReference type="InterPro" id="IPR029063">
    <property type="entry name" value="SAM-dependent_MTases_sf"/>
</dbReference>
<dbReference type="GO" id="GO:0032259">
    <property type="term" value="P:methylation"/>
    <property type="evidence" value="ECO:0007669"/>
    <property type="project" value="UniProtKB-KW"/>
</dbReference>
<dbReference type="Gene3D" id="1.10.8.10">
    <property type="entry name" value="DNA helicase RuvA subunit, C-terminal domain"/>
    <property type="match status" value="1"/>
</dbReference>
<dbReference type="PANTHER" id="PTHR18895:SF74">
    <property type="entry name" value="MTRF1L RELEASE FACTOR GLUTAMINE METHYLTRANSFERASE"/>
    <property type="match status" value="1"/>
</dbReference>
<dbReference type="HAMAP" id="MF_02126">
    <property type="entry name" value="RF_methyltr_PrmC"/>
    <property type="match status" value="1"/>
</dbReference>
<dbReference type="InterPro" id="IPR019874">
    <property type="entry name" value="RF_methyltr_PrmC"/>
</dbReference>
<feature type="domain" description="Methyltransferase small" evidence="6">
    <location>
        <begin position="117"/>
        <end position="192"/>
    </location>
</feature>
<protein>
    <recommendedName>
        <fullName evidence="5">Release factor glutamine methyltransferase</fullName>
        <shortName evidence="5">RF MTase</shortName>
        <ecNumber evidence="5">2.1.1.297</ecNumber>
    </recommendedName>
    <alternativeName>
        <fullName evidence="5">N5-glutamine methyltransferase PrmC</fullName>
    </alternativeName>
    <alternativeName>
        <fullName evidence="5">Protein-(glutamine-N5) MTase PrmC</fullName>
    </alternativeName>
    <alternativeName>
        <fullName evidence="5">Protein-glutamine N-methyltransferase PrmC</fullName>
    </alternativeName>
</protein>
<dbReference type="EC" id="2.1.1.297" evidence="5"/>
<name>A0ABN1H8N2_9ACTN</name>
<organism evidence="8 9">
    <name type="scientific">Sporichthya brevicatena</name>
    <dbReference type="NCBI Taxonomy" id="171442"/>
    <lineage>
        <taxon>Bacteria</taxon>
        <taxon>Bacillati</taxon>
        <taxon>Actinomycetota</taxon>
        <taxon>Actinomycetes</taxon>
        <taxon>Sporichthyales</taxon>
        <taxon>Sporichthyaceae</taxon>
        <taxon>Sporichthya</taxon>
    </lineage>
</organism>
<evidence type="ECO:0000256" key="2">
    <source>
        <dbReference type="ARBA" id="ARBA00022679"/>
    </source>
</evidence>
<proteinExistence type="inferred from homology"/>
<keyword evidence="9" id="KW-1185">Reference proteome</keyword>
<evidence type="ECO:0000259" key="7">
    <source>
        <dbReference type="Pfam" id="PF17827"/>
    </source>
</evidence>
<comment type="similarity">
    <text evidence="5">Belongs to the protein N5-glutamine methyltransferase family. PrmC subfamily.</text>
</comment>
<evidence type="ECO:0000313" key="9">
    <source>
        <dbReference type="Proteomes" id="UP001500957"/>
    </source>
</evidence>
<dbReference type="InterPro" id="IPR004556">
    <property type="entry name" value="HemK-like"/>
</dbReference>
<feature type="domain" description="Release factor glutamine methyltransferase N-terminal" evidence="7">
    <location>
        <begin position="14"/>
        <end position="78"/>
    </location>
</feature>
<dbReference type="Pfam" id="PF17827">
    <property type="entry name" value="PrmC_N"/>
    <property type="match status" value="1"/>
</dbReference>
<dbReference type="PROSITE" id="PS00092">
    <property type="entry name" value="N6_MTASE"/>
    <property type="match status" value="1"/>
</dbReference>
<gene>
    <name evidence="5 8" type="primary">prmC</name>
    <name evidence="8" type="ORF">GCM10009547_41510</name>
</gene>
<dbReference type="SUPFAM" id="SSF53335">
    <property type="entry name" value="S-adenosyl-L-methionine-dependent methyltransferases"/>
    <property type="match status" value="1"/>
</dbReference>
<comment type="caution">
    <text evidence="5">Lacks conserved residue(s) required for the propagation of feature annotation.</text>
</comment>
<feature type="binding site" evidence="5">
    <location>
        <begin position="189"/>
        <end position="192"/>
    </location>
    <ligand>
        <name>substrate</name>
    </ligand>
</feature>
<dbReference type="InterPro" id="IPR002052">
    <property type="entry name" value="DNA_methylase_N6_adenine_CS"/>
</dbReference>
<dbReference type="InterPro" id="IPR050320">
    <property type="entry name" value="N5-glutamine_MTase"/>
</dbReference>
<evidence type="ECO:0000256" key="1">
    <source>
        <dbReference type="ARBA" id="ARBA00022603"/>
    </source>
</evidence>
<dbReference type="GO" id="GO:0008168">
    <property type="term" value="F:methyltransferase activity"/>
    <property type="evidence" value="ECO:0007669"/>
    <property type="project" value="UniProtKB-KW"/>
</dbReference>
<evidence type="ECO:0000256" key="3">
    <source>
        <dbReference type="ARBA" id="ARBA00022691"/>
    </source>
</evidence>
<evidence type="ECO:0000313" key="8">
    <source>
        <dbReference type="EMBL" id="GAA0633274.1"/>
    </source>
</evidence>